<gene>
    <name evidence="1" type="ORF">GCM10009547_35940</name>
</gene>
<organism evidence="1 2">
    <name type="scientific">Sporichthya brevicatena</name>
    <dbReference type="NCBI Taxonomy" id="171442"/>
    <lineage>
        <taxon>Bacteria</taxon>
        <taxon>Bacillati</taxon>
        <taxon>Actinomycetota</taxon>
        <taxon>Actinomycetes</taxon>
        <taxon>Sporichthyales</taxon>
        <taxon>Sporichthyaceae</taxon>
        <taxon>Sporichthya</taxon>
    </lineage>
</organism>
<dbReference type="RefSeq" id="WP_344607278.1">
    <property type="nucleotide sequence ID" value="NZ_BAAAHE010000035.1"/>
</dbReference>
<keyword evidence="2" id="KW-1185">Reference proteome</keyword>
<accession>A0ABP3S8S9</accession>
<evidence type="ECO:0000313" key="1">
    <source>
        <dbReference type="EMBL" id="GAA0629121.1"/>
    </source>
</evidence>
<comment type="caution">
    <text evidence="1">The sequence shown here is derived from an EMBL/GenBank/DDBJ whole genome shotgun (WGS) entry which is preliminary data.</text>
</comment>
<name>A0ABP3S8S9_9ACTN</name>
<sequence>MPETTVLTPRQIRDHTYPLLLAVTDRGTKGRPGFTYARPVGEDLVEFLAHRDGDDLRLLHDGEVATVGAAELFTLARERLRLLPFESSECVQQDGGEFYVLRGAAELTAGKLVLLPDVLRSVLGVATETPAGLLVSVPTPHELVCAPVAGDLPATLLYLARYTLMTYEQSRRPLSPITYWWHEGVLTPVVTMDEDGMVDFRLPPAFLDAAAS</sequence>
<reference evidence="2" key="1">
    <citation type="journal article" date="2019" name="Int. J. Syst. Evol. Microbiol.">
        <title>The Global Catalogue of Microorganisms (GCM) 10K type strain sequencing project: providing services to taxonomists for standard genome sequencing and annotation.</title>
        <authorList>
            <consortium name="The Broad Institute Genomics Platform"/>
            <consortium name="The Broad Institute Genome Sequencing Center for Infectious Disease"/>
            <person name="Wu L."/>
            <person name="Ma J."/>
        </authorList>
    </citation>
    <scope>NUCLEOTIDE SEQUENCE [LARGE SCALE GENOMIC DNA]</scope>
    <source>
        <strain evidence="2">JCM 10671</strain>
    </source>
</reference>
<proteinExistence type="predicted"/>
<dbReference type="EMBL" id="BAAAHE010000035">
    <property type="protein sequence ID" value="GAA0629121.1"/>
    <property type="molecule type" value="Genomic_DNA"/>
</dbReference>
<evidence type="ECO:0000313" key="2">
    <source>
        <dbReference type="Proteomes" id="UP001500957"/>
    </source>
</evidence>
<protein>
    <submittedName>
        <fullName evidence="1">Uncharacterized protein</fullName>
    </submittedName>
</protein>
<dbReference type="Proteomes" id="UP001500957">
    <property type="component" value="Unassembled WGS sequence"/>
</dbReference>